<sequence>MYWQTLPRALQAPLLLFRTTSPASRWWPGDAISNSQILRDLPKPPRCLNIPGPIALRRESNQPTGPIPQVATFKDLLPTFLANLSAVLLRWALRTRLPLPPGPPRRFFTGNLHQIPRKQRWLQYAEWAKEYGPIITLCSFHKPTVILTSAQAALALLDARSAIYSDRPDAWMTSHLTGRRLAMFQLSSGHARFPRYRRMLQSGLSRRAARAYRGVQETQLRALLKGLGDTPEEFLSLPYAVSGAGATLPEDSLFLAISNILSAFDISKPLDAEGKEIEPQAMNFGCHIVSRSPEMLASLTV</sequence>
<keyword evidence="9" id="KW-1185">Reference proteome</keyword>
<reference evidence="8" key="1">
    <citation type="submission" date="2023-03" db="EMBL/GenBank/DDBJ databases">
        <title>Massive genome expansion in bonnet fungi (Mycena s.s.) driven by repeated elements and novel gene families across ecological guilds.</title>
        <authorList>
            <consortium name="Lawrence Berkeley National Laboratory"/>
            <person name="Harder C.B."/>
            <person name="Miyauchi S."/>
            <person name="Viragh M."/>
            <person name="Kuo A."/>
            <person name="Thoen E."/>
            <person name="Andreopoulos B."/>
            <person name="Lu D."/>
            <person name="Skrede I."/>
            <person name="Drula E."/>
            <person name="Henrissat B."/>
            <person name="Morin E."/>
            <person name="Kohler A."/>
            <person name="Barry K."/>
            <person name="LaButti K."/>
            <person name="Morin E."/>
            <person name="Salamov A."/>
            <person name="Lipzen A."/>
            <person name="Mereny Z."/>
            <person name="Hegedus B."/>
            <person name="Baldrian P."/>
            <person name="Stursova M."/>
            <person name="Weitz H."/>
            <person name="Taylor A."/>
            <person name="Grigoriev I.V."/>
            <person name="Nagy L.G."/>
            <person name="Martin F."/>
            <person name="Kauserud H."/>
        </authorList>
    </citation>
    <scope>NUCLEOTIDE SEQUENCE</scope>
    <source>
        <strain evidence="8">CBHHK188m</strain>
    </source>
</reference>
<dbReference type="GO" id="GO:0016020">
    <property type="term" value="C:membrane"/>
    <property type="evidence" value="ECO:0007669"/>
    <property type="project" value="UniProtKB-SubCell"/>
</dbReference>
<evidence type="ECO:0000256" key="3">
    <source>
        <dbReference type="ARBA" id="ARBA00022617"/>
    </source>
</evidence>
<dbReference type="InterPro" id="IPR050364">
    <property type="entry name" value="Cytochrome_P450_fung"/>
</dbReference>
<evidence type="ECO:0000256" key="1">
    <source>
        <dbReference type="ARBA" id="ARBA00001971"/>
    </source>
</evidence>
<dbReference type="AlphaFoldDB" id="A0AAD7NWF4"/>
<dbReference type="InterPro" id="IPR036396">
    <property type="entry name" value="Cyt_P450_sf"/>
</dbReference>
<keyword evidence="6" id="KW-0408">Iron</keyword>
<evidence type="ECO:0000256" key="7">
    <source>
        <dbReference type="ARBA" id="ARBA00023033"/>
    </source>
</evidence>
<protein>
    <submittedName>
        <fullName evidence="8">Cytochrome P450</fullName>
    </submittedName>
</protein>
<dbReference type="GO" id="GO:0004497">
    <property type="term" value="F:monooxygenase activity"/>
    <property type="evidence" value="ECO:0007669"/>
    <property type="project" value="UniProtKB-KW"/>
</dbReference>
<dbReference type="InterPro" id="IPR001128">
    <property type="entry name" value="Cyt_P450"/>
</dbReference>
<evidence type="ECO:0000256" key="4">
    <source>
        <dbReference type="ARBA" id="ARBA00022723"/>
    </source>
</evidence>
<dbReference type="Proteomes" id="UP001215280">
    <property type="component" value="Unassembled WGS sequence"/>
</dbReference>
<gene>
    <name evidence="8" type="ORF">DFH07DRAFT_766093</name>
</gene>
<evidence type="ECO:0000313" key="8">
    <source>
        <dbReference type="EMBL" id="KAJ7777860.1"/>
    </source>
</evidence>
<evidence type="ECO:0000256" key="2">
    <source>
        <dbReference type="ARBA" id="ARBA00010617"/>
    </source>
</evidence>
<dbReference type="Pfam" id="PF00067">
    <property type="entry name" value="p450"/>
    <property type="match status" value="1"/>
</dbReference>
<dbReference type="PANTHER" id="PTHR46300">
    <property type="entry name" value="P450, PUTATIVE (EUROFUNG)-RELATED-RELATED"/>
    <property type="match status" value="1"/>
</dbReference>
<dbReference type="GO" id="GO:0016705">
    <property type="term" value="F:oxidoreductase activity, acting on paired donors, with incorporation or reduction of molecular oxygen"/>
    <property type="evidence" value="ECO:0007669"/>
    <property type="project" value="InterPro"/>
</dbReference>
<evidence type="ECO:0000313" key="9">
    <source>
        <dbReference type="Proteomes" id="UP001215280"/>
    </source>
</evidence>
<dbReference type="SUPFAM" id="SSF48264">
    <property type="entry name" value="Cytochrome P450"/>
    <property type="match status" value="1"/>
</dbReference>
<comment type="caution">
    <text evidence="8">The sequence shown here is derived from an EMBL/GenBank/DDBJ whole genome shotgun (WGS) entry which is preliminary data.</text>
</comment>
<keyword evidence="3" id="KW-0349">Heme</keyword>
<evidence type="ECO:0000256" key="5">
    <source>
        <dbReference type="ARBA" id="ARBA00023002"/>
    </source>
</evidence>
<accession>A0AAD7NWF4</accession>
<keyword evidence="7" id="KW-0503">Monooxygenase</keyword>
<dbReference type="GO" id="GO:0020037">
    <property type="term" value="F:heme binding"/>
    <property type="evidence" value="ECO:0007669"/>
    <property type="project" value="InterPro"/>
</dbReference>
<dbReference type="EMBL" id="JARJLG010000009">
    <property type="protein sequence ID" value="KAJ7777860.1"/>
    <property type="molecule type" value="Genomic_DNA"/>
</dbReference>
<keyword evidence="5" id="KW-0560">Oxidoreductase</keyword>
<name>A0AAD7NWF4_9AGAR</name>
<organism evidence="8 9">
    <name type="scientific">Mycena maculata</name>
    <dbReference type="NCBI Taxonomy" id="230809"/>
    <lineage>
        <taxon>Eukaryota</taxon>
        <taxon>Fungi</taxon>
        <taxon>Dikarya</taxon>
        <taxon>Basidiomycota</taxon>
        <taxon>Agaricomycotina</taxon>
        <taxon>Agaricomycetes</taxon>
        <taxon>Agaricomycetidae</taxon>
        <taxon>Agaricales</taxon>
        <taxon>Marasmiineae</taxon>
        <taxon>Mycenaceae</taxon>
        <taxon>Mycena</taxon>
    </lineage>
</organism>
<dbReference type="GO" id="GO:0005506">
    <property type="term" value="F:iron ion binding"/>
    <property type="evidence" value="ECO:0007669"/>
    <property type="project" value="InterPro"/>
</dbReference>
<comment type="similarity">
    <text evidence="2">Belongs to the cytochrome P450 family.</text>
</comment>
<keyword evidence="4" id="KW-0479">Metal-binding</keyword>
<proteinExistence type="inferred from homology"/>
<dbReference type="PANTHER" id="PTHR46300:SF1">
    <property type="entry name" value="P450, PUTATIVE (EUROFUNG)-RELATED"/>
    <property type="match status" value="1"/>
</dbReference>
<dbReference type="Gene3D" id="1.10.630.10">
    <property type="entry name" value="Cytochrome P450"/>
    <property type="match status" value="1"/>
</dbReference>
<comment type="cofactor">
    <cofactor evidence="1">
        <name>heme</name>
        <dbReference type="ChEBI" id="CHEBI:30413"/>
    </cofactor>
</comment>
<evidence type="ECO:0000256" key="6">
    <source>
        <dbReference type="ARBA" id="ARBA00023004"/>
    </source>
</evidence>